<comment type="caution">
    <text evidence="2">The sequence shown here is derived from an EMBL/GenBank/DDBJ whole genome shotgun (WGS) entry which is preliminary data.</text>
</comment>
<evidence type="ECO:0000259" key="1">
    <source>
        <dbReference type="Pfam" id="PF00462"/>
    </source>
</evidence>
<organism evidence="2 3">
    <name type="scientific">Dentiscutata erythropus</name>
    <dbReference type="NCBI Taxonomy" id="1348616"/>
    <lineage>
        <taxon>Eukaryota</taxon>
        <taxon>Fungi</taxon>
        <taxon>Fungi incertae sedis</taxon>
        <taxon>Mucoromycota</taxon>
        <taxon>Glomeromycotina</taxon>
        <taxon>Glomeromycetes</taxon>
        <taxon>Diversisporales</taxon>
        <taxon>Gigasporaceae</taxon>
        <taxon>Dentiscutata</taxon>
    </lineage>
</organism>
<dbReference type="PRINTS" id="PR00160">
    <property type="entry name" value="GLUTAREDOXIN"/>
</dbReference>
<dbReference type="PANTHER" id="PTHR45694">
    <property type="entry name" value="GLUTAREDOXIN 2"/>
    <property type="match status" value="1"/>
</dbReference>
<dbReference type="InterPro" id="IPR036249">
    <property type="entry name" value="Thioredoxin-like_sf"/>
</dbReference>
<proteinExistence type="predicted"/>
<feature type="domain" description="Glutaredoxin" evidence="1">
    <location>
        <begin position="146"/>
        <end position="210"/>
    </location>
</feature>
<keyword evidence="3" id="KW-1185">Reference proteome</keyword>
<protein>
    <submittedName>
        <fullName evidence="2">15048_t:CDS:1</fullName>
    </submittedName>
</protein>
<dbReference type="Proteomes" id="UP000789405">
    <property type="component" value="Unassembled WGS sequence"/>
</dbReference>
<dbReference type="PANTHER" id="PTHR45694:SF5">
    <property type="entry name" value="GLUTAREDOXIN 2"/>
    <property type="match status" value="1"/>
</dbReference>
<sequence>MSKTAILPTYHPISPTNHRRNSFVEISDHVLRTRRFRILGSTLGLFLCSLWVVAHFSDASLDVHTLHRFKNNEAAMVAASVMGDCGEEGIHSLEVQSHSRFSVYGHGHRHNVYEQSHLSNSVIIFDINPKTVLELEIDYLVHENPVIIFGKSNCQHSKRVKHILSEYNISPHPVFIEIDERSDMEEMQRVLSQFTHREILPNVFVDGVLIGGSNELATMHKNGKLKKLFIEAGVL</sequence>
<name>A0A9N9NUE7_9GLOM</name>
<dbReference type="GO" id="GO:0015038">
    <property type="term" value="F:glutathione disulfide oxidoreductase activity"/>
    <property type="evidence" value="ECO:0007669"/>
    <property type="project" value="TreeGrafter"/>
</dbReference>
<gene>
    <name evidence="2" type="ORF">DERYTH_LOCUS17881</name>
</gene>
<dbReference type="GO" id="GO:0005796">
    <property type="term" value="C:Golgi lumen"/>
    <property type="evidence" value="ECO:0007669"/>
    <property type="project" value="TreeGrafter"/>
</dbReference>
<dbReference type="GO" id="GO:0005801">
    <property type="term" value="C:cis-Golgi network"/>
    <property type="evidence" value="ECO:0007669"/>
    <property type="project" value="TreeGrafter"/>
</dbReference>
<dbReference type="InterPro" id="IPR014025">
    <property type="entry name" value="Glutaredoxin_subgr"/>
</dbReference>
<dbReference type="EMBL" id="CAJVPY010017396">
    <property type="protein sequence ID" value="CAG8761770.1"/>
    <property type="molecule type" value="Genomic_DNA"/>
</dbReference>
<dbReference type="Pfam" id="PF00462">
    <property type="entry name" value="Glutaredoxin"/>
    <property type="match status" value="1"/>
</dbReference>
<dbReference type="AlphaFoldDB" id="A0A9N9NUE7"/>
<reference evidence="2" key="1">
    <citation type="submission" date="2021-06" db="EMBL/GenBank/DDBJ databases">
        <authorList>
            <person name="Kallberg Y."/>
            <person name="Tangrot J."/>
            <person name="Rosling A."/>
        </authorList>
    </citation>
    <scope>NUCLEOTIDE SEQUENCE</scope>
    <source>
        <strain evidence="2">MA453B</strain>
    </source>
</reference>
<evidence type="ECO:0000313" key="3">
    <source>
        <dbReference type="Proteomes" id="UP000789405"/>
    </source>
</evidence>
<dbReference type="GO" id="GO:0034599">
    <property type="term" value="P:cellular response to oxidative stress"/>
    <property type="evidence" value="ECO:0007669"/>
    <property type="project" value="TreeGrafter"/>
</dbReference>
<dbReference type="InterPro" id="IPR002109">
    <property type="entry name" value="Glutaredoxin"/>
</dbReference>
<dbReference type="GO" id="GO:0000324">
    <property type="term" value="C:fungal-type vacuole"/>
    <property type="evidence" value="ECO:0007669"/>
    <property type="project" value="TreeGrafter"/>
</dbReference>
<evidence type="ECO:0000313" key="2">
    <source>
        <dbReference type="EMBL" id="CAG8761770.1"/>
    </source>
</evidence>
<dbReference type="Gene3D" id="3.40.30.10">
    <property type="entry name" value="Glutaredoxin"/>
    <property type="match status" value="1"/>
</dbReference>
<dbReference type="CDD" id="cd03419">
    <property type="entry name" value="GRX_GRXh_1_2_like"/>
    <property type="match status" value="1"/>
</dbReference>
<feature type="non-terminal residue" evidence="2">
    <location>
        <position position="1"/>
    </location>
</feature>
<accession>A0A9N9NUE7</accession>
<dbReference type="SUPFAM" id="SSF52833">
    <property type="entry name" value="Thioredoxin-like"/>
    <property type="match status" value="1"/>
</dbReference>
<dbReference type="PROSITE" id="PS51354">
    <property type="entry name" value="GLUTAREDOXIN_2"/>
    <property type="match status" value="1"/>
</dbReference>
<dbReference type="OrthoDB" id="423313at2759"/>